<comment type="catalytic activity">
    <reaction evidence="1">
        <text>a myo-inositol phosphate + H2O = myo-inositol + phosphate</text>
        <dbReference type="Rhea" id="RHEA:24056"/>
        <dbReference type="ChEBI" id="CHEBI:15377"/>
        <dbReference type="ChEBI" id="CHEBI:17268"/>
        <dbReference type="ChEBI" id="CHEBI:43474"/>
        <dbReference type="ChEBI" id="CHEBI:84139"/>
        <dbReference type="EC" id="3.1.3.25"/>
    </reaction>
</comment>
<dbReference type="Pfam" id="PF00459">
    <property type="entry name" value="Inositol_P"/>
    <property type="match status" value="1"/>
</dbReference>
<feature type="binding site" evidence="6">
    <location>
        <position position="86"/>
    </location>
    <ligand>
        <name>Mg(2+)</name>
        <dbReference type="ChEBI" id="CHEBI:18420"/>
        <label>1</label>
        <note>catalytic</note>
    </ligand>
</feature>
<dbReference type="EC" id="3.1.3.25" evidence="2"/>
<organism evidence="8 9">
    <name type="scientific">Gloeothece verrucosa (strain PCC 7822)</name>
    <name type="common">Cyanothece sp. (strain PCC 7822)</name>
    <dbReference type="NCBI Taxonomy" id="497965"/>
    <lineage>
        <taxon>Bacteria</taxon>
        <taxon>Bacillati</taxon>
        <taxon>Cyanobacteriota</taxon>
        <taxon>Cyanophyceae</taxon>
        <taxon>Oscillatoriophycideae</taxon>
        <taxon>Chroococcales</taxon>
        <taxon>Aphanothecaceae</taxon>
        <taxon>Gloeothece</taxon>
        <taxon>Gloeothece verrucosa</taxon>
    </lineage>
</organism>
<evidence type="ECO:0000313" key="9">
    <source>
        <dbReference type="Proteomes" id="UP000008206"/>
    </source>
</evidence>
<feature type="binding site" evidence="6">
    <location>
        <position position="84"/>
    </location>
    <ligand>
        <name>Mg(2+)</name>
        <dbReference type="ChEBI" id="CHEBI:18420"/>
        <label>1</label>
        <note>catalytic</note>
    </ligand>
</feature>
<evidence type="ECO:0000256" key="4">
    <source>
        <dbReference type="ARBA" id="ARBA00022801"/>
    </source>
</evidence>
<dbReference type="HOGENOM" id="CLU_044118_0_2_3"/>
<dbReference type="InterPro" id="IPR000760">
    <property type="entry name" value="Inositol_monophosphatase-like"/>
</dbReference>
<dbReference type="STRING" id="497965.Cyan7822_2764"/>
<keyword evidence="4" id="KW-0378">Hydrolase</keyword>
<dbReference type="InterPro" id="IPR020550">
    <property type="entry name" value="Inositol_monophosphatase_CS"/>
</dbReference>
<feature type="binding site" evidence="6">
    <location>
        <position position="68"/>
    </location>
    <ligand>
        <name>Mg(2+)</name>
        <dbReference type="ChEBI" id="CHEBI:18420"/>
        <label>1</label>
        <note>catalytic</note>
    </ligand>
</feature>
<feature type="binding site" evidence="6">
    <location>
        <position position="87"/>
    </location>
    <ligand>
        <name>Mg(2+)</name>
        <dbReference type="ChEBI" id="CHEBI:18420"/>
        <label>1</label>
        <note>catalytic</note>
    </ligand>
</feature>
<evidence type="ECO:0000256" key="3">
    <source>
        <dbReference type="ARBA" id="ARBA00022723"/>
    </source>
</evidence>
<dbReference type="GO" id="GO:0006020">
    <property type="term" value="P:inositol metabolic process"/>
    <property type="evidence" value="ECO:0007669"/>
    <property type="project" value="TreeGrafter"/>
</dbReference>
<gene>
    <name evidence="8" type="ordered locus">Cyan7822_2764</name>
</gene>
<dbReference type="GO" id="GO:0046854">
    <property type="term" value="P:phosphatidylinositol phosphate biosynthetic process"/>
    <property type="evidence" value="ECO:0007669"/>
    <property type="project" value="InterPro"/>
</dbReference>
<evidence type="ECO:0000256" key="7">
    <source>
        <dbReference type="SAM" id="Phobius"/>
    </source>
</evidence>
<keyword evidence="7" id="KW-0812">Transmembrane</keyword>
<evidence type="ECO:0000313" key="8">
    <source>
        <dbReference type="EMBL" id="ADN14727.1"/>
    </source>
</evidence>
<dbReference type="AlphaFoldDB" id="E0U5L4"/>
<evidence type="ECO:0000256" key="5">
    <source>
        <dbReference type="ARBA" id="ARBA00022842"/>
    </source>
</evidence>
<protein>
    <recommendedName>
        <fullName evidence="2">inositol-phosphate phosphatase</fullName>
        <ecNumber evidence="2">3.1.3.25</ecNumber>
    </recommendedName>
</protein>
<dbReference type="RefSeq" id="WP_013322832.1">
    <property type="nucleotide sequence ID" value="NC_014501.1"/>
</dbReference>
<dbReference type="PROSITE" id="PS00630">
    <property type="entry name" value="IMP_2"/>
    <property type="match status" value="1"/>
</dbReference>
<dbReference type="Gene3D" id="3.40.190.80">
    <property type="match status" value="1"/>
</dbReference>
<dbReference type="Proteomes" id="UP000008206">
    <property type="component" value="Chromosome"/>
</dbReference>
<keyword evidence="5 6" id="KW-0460">Magnesium</keyword>
<dbReference type="GO" id="GO:0007165">
    <property type="term" value="P:signal transduction"/>
    <property type="evidence" value="ECO:0007669"/>
    <property type="project" value="TreeGrafter"/>
</dbReference>
<dbReference type="CDD" id="cd01643">
    <property type="entry name" value="Bacterial_IMPase_like_2"/>
    <property type="match status" value="1"/>
</dbReference>
<dbReference type="PANTHER" id="PTHR20854">
    <property type="entry name" value="INOSITOL MONOPHOSPHATASE"/>
    <property type="match status" value="1"/>
</dbReference>
<dbReference type="KEGG" id="cyj:Cyan7822_2764"/>
<keyword evidence="7" id="KW-0472">Membrane</keyword>
<dbReference type="Gene3D" id="3.30.540.10">
    <property type="entry name" value="Fructose-1,6-Bisphosphatase, subunit A, domain 1"/>
    <property type="match status" value="1"/>
</dbReference>
<sequence length="271" mass="29708">MENFWTEVLQLAETTTKRVGSQLIADFGKLQATKKEDGSLVTKADRWADEEITQAITATFKDHGVLGEETSHIFPANDWCWIIDPIDGTTNFTRGVPIWGISLGLLYRGTPVFGYVYLPLLNHSYYGYWLENSGLIGPVGAYLNGEPIHTSTDAPSKSHLFNLCARSIDVLKQPFPCKIRMIGVASYNILLVAVGAALGGVEATPKIWDIAAVWVILQAAGGAFIALDKTEIFPLTVGQNYGKNSFPCLVVSREELVPVFKPLVEFLANSN</sequence>
<feature type="binding site" evidence="6">
    <location>
        <position position="209"/>
    </location>
    <ligand>
        <name>Mg(2+)</name>
        <dbReference type="ChEBI" id="CHEBI:18420"/>
        <label>1</label>
        <note>catalytic</note>
    </ligand>
</feature>
<keyword evidence="7" id="KW-1133">Transmembrane helix</keyword>
<comment type="cofactor">
    <cofactor evidence="6">
        <name>Mg(2+)</name>
        <dbReference type="ChEBI" id="CHEBI:18420"/>
    </cofactor>
</comment>
<keyword evidence="9" id="KW-1185">Reference proteome</keyword>
<dbReference type="OrthoDB" id="9772456at2"/>
<dbReference type="PANTHER" id="PTHR20854:SF4">
    <property type="entry name" value="INOSITOL-1-MONOPHOSPHATASE-RELATED"/>
    <property type="match status" value="1"/>
</dbReference>
<evidence type="ECO:0000256" key="6">
    <source>
        <dbReference type="PIRSR" id="PIRSR600760-2"/>
    </source>
</evidence>
<feature type="transmembrane region" description="Helical" evidence="7">
    <location>
        <begin position="207"/>
        <end position="227"/>
    </location>
</feature>
<evidence type="ECO:0000256" key="2">
    <source>
        <dbReference type="ARBA" id="ARBA00013106"/>
    </source>
</evidence>
<feature type="transmembrane region" description="Helical" evidence="7">
    <location>
        <begin position="181"/>
        <end position="201"/>
    </location>
</feature>
<evidence type="ECO:0000256" key="1">
    <source>
        <dbReference type="ARBA" id="ARBA00001033"/>
    </source>
</evidence>
<dbReference type="eggNOG" id="COG0483">
    <property type="taxonomic scope" value="Bacteria"/>
</dbReference>
<proteinExistence type="predicted"/>
<dbReference type="GO" id="GO:0046872">
    <property type="term" value="F:metal ion binding"/>
    <property type="evidence" value="ECO:0007669"/>
    <property type="project" value="UniProtKB-KW"/>
</dbReference>
<name>E0U5L4_GLOV7</name>
<dbReference type="GO" id="GO:0008934">
    <property type="term" value="F:inositol monophosphate 1-phosphatase activity"/>
    <property type="evidence" value="ECO:0007669"/>
    <property type="project" value="TreeGrafter"/>
</dbReference>
<dbReference type="PROSITE" id="PS00629">
    <property type="entry name" value="IMP_1"/>
    <property type="match status" value="1"/>
</dbReference>
<accession>E0U5L4</accession>
<dbReference type="EMBL" id="CP002198">
    <property type="protein sequence ID" value="ADN14727.1"/>
    <property type="molecule type" value="Genomic_DNA"/>
</dbReference>
<reference evidence="9" key="1">
    <citation type="journal article" date="2011" name="MBio">
        <title>Novel metabolic attributes of the genus Cyanothece, comprising a group of unicellular nitrogen-fixing Cyanobacteria.</title>
        <authorList>
            <person name="Bandyopadhyay A."/>
            <person name="Elvitigala T."/>
            <person name="Welsh E."/>
            <person name="Stockel J."/>
            <person name="Liberton M."/>
            <person name="Min H."/>
            <person name="Sherman L.A."/>
            <person name="Pakrasi H.B."/>
        </authorList>
    </citation>
    <scope>NUCLEOTIDE SEQUENCE [LARGE SCALE GENOMIC DNA]</scope>
    <source>
        <strain evidence="9">PCC 7822</strain>
    </source>
</reference>
<dbReference type="SUPFAM" id="SSF56655">
    <property type="entry name" value="Carbohydrate phosphatase"/>
    <property type="match status" value="1"/>
</dbReference>
<keyword evidence="3 6" id="KW-0479">Metal-binding</keyword>
<dbReference type="InterPro" id="IPR020583">
    <property type="entry name" value="Inositol_monoP_metal-BS"/>
</dbReference>
<dbReference type="PRINTS" id="PR00377">
    <property type="entry name" value="IMPHPHTASES"/>
</dbReference>